<proteinExistence type="predicted"/>
<dbReference type="PANTHER" id="PTHR43617">
    <property type="entry name" value="L-AMINO ACID N-ACETYLTRANSFERASE"/>
    <property type="match status" value="1"/>
</dbReference>
<feature type="domain" description="N-acetyltransferase" evidence="1">
    <location>
        <begin position="2"/>
        <end position="161"/>
    </location>
</feature>
<protein>
    <submittedName>
        <fullName evidence="2">Acetyltransferase (GNAT) family protein</fullName>
    </submittedName>
</protein>
<accession>A0A1G5RYJ0</accession>
<evidence type="ECO:0000259" key="1">
    <source>
        <dbReference type="PROSITE" id="PS51186"/>
    </source>
</evidence>
<dbReference type="InterPro" id="IPR016181">
    <property type="entry name" value="Acyl_CoA_acyltransferase"/>
</dbReference>
<dbReference type="PROSITE" id="PS51186">
    <property type="entry name" value="GNAT"/>
    <property type="match status" value="1"/>
</dbReference>
<name>A0A1G5RYJ0_PSEXY</name>
<dbReference type="Gene3D" id="3.40.630.30">
    <property type="match status" value="1"/>
</dbReference>
<reference evidence="2 3" key="1">
    <citation type="submission" date="2016-10" db="EMBL/GenBank/DDBJ databases">
        <authorList>
            <person name="de Groot N.N."/>
        </authorList>
    </citation>
    <scope>NUCLEOTIDE SEQUENCE [LARGE SCALE GENOMIC DNA]</scope>
    <source>
        <strain evidence="2 3">DSM 10317</strain>
    </source>
</reference>
<dbReference type="EMBL" id="FMWK01000007">
    <property type="protein sequence ID" value="SCZ79184.1"/>
    <property type="molecule type" value="Genomic_DNA"/>
</dbReference>
<keyword evidence="2" id="KW-0808">Transferase</keyword>
<dbReference type="Proteomes" id="UP000199428">
    <property type="component" value="Unassembled WGS sequence"/>
</dbReference>
<evidence type="ECO:0000313" key="3">
    <source>
        <dbReference type="Proteomes" id="UP000199428"/>
    </source>
</evidence>
<organism evidence="2 3">
    <name type="scientific">Pseudobutyrivibrio xylanivorans</name>
    <dbReference type="NCBI Taxonomy" id="185007"/>
    <lineage>
        <taxon>Bacteria</taxon>
        <taxon>Bacillati</taxon>
        <taxon>Bacillota</taxon>
        <taxon>Clostridia</taxon>
        <taxon>Lachnospirales</taxon>
        <taxon>Lachnospiraceae</taxon>
        <taxon>Pseudobutyrivibrio</taxon>
    </lineage>
</organism>
<sequence>MGEIILATESDREQILELYQAQKGREFCAWDEDYPSDETISFDLSRDSLFVMKENGKVIAAISIEEDMDVDNLDCWDRDLFPGGELARVAVDPFMQSRGIGRQMMEYGMKALKERGCKSIYFLVNKHNIKAIKCYAHFGFGVVGECYMYDQDFLCYEKALL</sequence>
<dbReference type="RefSeq" id="WP_090162664.1">
    <property type="nucleotide sequence ID" value="NZ_FMWK01000007.1"/>
</dbReference>
<gene>
    <name evidence="2" type="ORF">SAMN02910350_01655</name>
</gene>
<dbReference type="GO" id="GO:0016747">
    <property type="term" value="F:acyltransferase activity, transferring groups other than amino-acyl groups"/>
    <property type="evidence" value="ECO:0007669"/>
    <property type="project" value="InterPro"/>
</dbReference>
<dbReference type="Pfam" id="PF00583">
    <property type="entry name" value="Acetyltransf_1"/>
    <property type="match status" value="1"/>
</dbReference>
<dbReference type="AlphaFoldDB" id="A0A1G5RYJ0"/>
<dbReference type="InterPro" id="IPR000182">
    <property type="entry name" value="GNAT_dom"/>
</dbReference>
<evidence type="ECO:0000313" key="2">
    <source>
        <dbReference type="EMBL" id="SCZ79184.1"/>
    </source>
</evidence>
<dbReference type="CDD" id="cd04301">
    <property type="entry name" value="NAT_SF"/>
    <property type="match status" value="1"/>
</dbReference>
<dbReference type="InterPro" id="IPR050276">
    <property type="entry name" value="MshD_Acetyltransferase"/>
</dbReference>
<dbReference type="SUPFAM" id="SSF55729">
    <property type="entry name" value="Acyl-CoA N-acyltransferases (Nat)"/>
    <property type="match status" value="1"/>
</dbReference>